<comment type="caution">
    <text evidence="1">The sequence shown here is derived from an EMBL/GenBank/DDBJ whole genome shotgun (WGS) entry which is preliminary data.</text>
</comment>
<reference evidence="1 2" key="1">
    <citation type="submission" date="2018-01" db="EMBL/GenBank/DDBJ databases">
        <title>Saezia sanguinis gen. nov., sp. nov., in the order Burkholderiales isolated from human blood.</title>
        <authorList>
            <person name="Medina-Pascual M.J."/>
            <person name="Valdezate S."/>
            <person name="Monzon S."/>
            <person name="Cuesta I."/>
            <person name="Carrasco G."/>
            <person name="Villalon P."/>
            <person name="Saez-Nieto J.A."/>
        </authorList>
    </citation>
    <scope>NUCLEOTIDE SEQUENCE [LARGE SCALE GENOMIC DNA]</scope>
    <source>
        <strain evidence="1 2">CNM695-12</strain>
    </source>
</reference>
<organism evidence="1 2">
    <name type="scientific">Saezia sanguinis</name>
    <dbReference type="NCBI Taxonomy" id="1965230"/>
    <lineage>
        <taxon>Bacteria</taxon>
        <taxon>Pseudomonadati</taxon>
        <taxon>Pseudomonadota</taxon>
        <taxon>Betaproteobacteria</taxon>
        <taxon>Burkholderiales</taxon>
        <taxon>Saeziaceae</taxon>
        <taxon>Saezia</taxon>
    </lineage>
</organism>
<name>A0A433SD96_9BURK</name>
<keyword evidence="2" id="KW-1185">Reference proteome</keyword>
<gene>
    <name evidence="1" type="ORF">CUZ56_01513</name>
</gene>
<protein>
    <submittedName>
        <fullName evidence="1">Uncharacterized protein</fullName>
    </submittedName>
</protein>
<proteinExistence type="predicted"/>
<dbReference type="EMBL" id="PQSP01000003">
    <property type="protein sequence ID" value="RUS66722.1"/>
    <property type="molecule type" value="Genomic_DNA"/>
</dbReference>
<sequence>MAGSPVTGGDVALCAICLLLLCLGAACPYGTSNIRPFQASVKILSNNNEVVGGLYILLLCM</sequence>
<dbReference type="Proteomes" id="UP000286947">
    <property type="component" value="Unassembled WGS sequence"/>
</dbReference>
<evidence type="ECO:0000313" key="1">
    <source>
        <dbReference type="EMBL" id="RUS66722.1"/>
    </source>
</evidence>
<accession>A0A433SD96</accession>
<dbReference type="AlphaFoldDB" id="A0A433SD96"/>
<evidence type="ECO:0000313" key="2">
    <source>
        <dbReference type="Proteomes" id="UP000286947"/>
    </source>
</evidence>